<evidence type="ECO:0000313" key="3">
    <source>
        <dbReference type="Proteomes" id="UP000054387"/>
    </source>
</evidence>
<evidence type="ECO:0000256" key="1">
    <source>
        <dbReference type="SAM" id="MobiDB-lite"/>
    </source>
</evidence>
<sequence length="131" mass="14709">MSEPDTSRSSVKTYVPTYQKQQWADHADELGMTQSEFVRTMVQAGRRGFDLEGEDEKPEAPVEPSNPGGNALEGRVQEVLHRRGVMSWDQLVEALSGDFESRLEETLDSLQSANRIRYNGREGGYVVTDSE</sequence>
<dbReference type="AlphaFoldDB" id="A0A0W1REW6"/>
<keyword evidence="3" id="KW-1185">Reference proteome</keyword>
<protein>
    <submittedName>
        <fullName evidence="2">Uncharacterized protein</fullName>
    </submittedName>
</protein>
<proteinExistence type="predicted"/>
<dbReference type="Pfam" id="PF19121">
    <property type="entry name" value="DUF5805"/>
    <property type="match status" value="1"/>
</dbReference>
<dbReference type="Proteomes" id="UP000054387">
    <property type="component" value="Unassembled WGS sequence"/>
</dbReference>
<dbReference type="RefSeq" id="WP_058580462.1">
    <property type="nucleotide sequence ID" value="NZ_LOPU01000013.1"/>
</dbReference>
<evidence type="ECO:0000313" key="2">
    <source>
        <dbReference type="EMBL" id="KTG11177.1"/>
    </source>
</evidence>
<feature type="region of interest" description="Disordered" evidence="1">
    <location>
        <begin position="45"/>
        <end position="72"/>
    </location>
</feature>
<dbReference type="InterPro" id="IPR043828">
    <property type="entry name" value="DUF5805"/>
</dbReference>
<name>A0A0W1REW6_9EURY</name>
<organism evidence="2 3">
    <name type="scientific">Haloprofundus marisrubri</name>
    <dbReference type="NCBI Taxonomy" id="1514971"/>
    <lineage>
        <taxon>Archaea</taxon>
        <taxon>Methanobacteriati</taxon>
        <taxon>Methanobacteriota</taxon>
        <taxon>Stenosarchaea group</taxon>
        <taxon>Halobacteria</taxon>
        <taxon>Halobacteriales</taxon>
        <taxon>Haloferacaceae</taxon>
        <taxon>Haloprofundus</taxon>
    </lineage>
</organism>
<dbReference type="STRING" id="1514971.AUR64_05155"/>
<reference evidence="2 3" key="1">
    <citation type="submission" date="2015-12" db="EMBL/GenBank/DDBJ databases">
        <title>Haloprofundus marisrubri gen. nov., sp. nov., an extremely halophilic archaeon isolated from the Discovery deep brine-seawater interface in the Red Sea.</title>
        <authorList>
            <person name="Zhang G."/>
            <person name="Stingl U."/>
            <person name="Rashid M."/>
        </authorList>
    </citation>
    <scope>NUCLEOTIDE SEQUENCE [LARGE SCALE GENOMIC DNA]</scope>
    <source>
        <strain evidence="2 3">SB9</strain>
    </source>
</reference>
<dbReference type="EMBL" id="LOPU01000013">
    <property type="protein sequence ID" value="KTG11177.1"/>
    <property type="molecule type" value="Genomic_DNA"/>
</dbReference>
<comment type="caution">
    <text evidence="2">The sequence shown here is derived from an EMBL/GenBank/DDBJ whole genome shotgun (WGS) entry which is preliminary data.</text>
</comment>
<accession>A0A0W1REW6</accession>
<gene>
    <name evidence="2" type="ORF">AUR64_05155</name>
</gene>